<keyword evidence="8" id="KW-0873">Pyrrolidone carboxylic acid</keyword>
<dbReference type="GO" id="GO:0007218">
    <property type="term" value="P:neuropeptide signaling pathway"/>
    <property type="evidence" value="ECO:0007669"/>
    <property type="project" value="UniProtKB-KW"/>
</dbReference>
<dbReference type="FunCoup" id="F6RSD2">
    <property type="interactions" value="343"/>
</dbReference>
<keyword evidence="19" id="KW-0732">Signal</keyword>
<dbReference type="GO" id="GO:0031771">
    <property type="term" value="F:type 1 orexin receptor binding"/>
    <property type="evidence" value="ECO:0007669"/>
    <property type="project" value="TreeGrafter"/>
</dbReference>
<dbReference type="OMA" id="HPCPGRR"/>
<evidence type="ECO:0000256" key="10">
    <source>
        <dbReference type="ARBA" id="ARBA00023329"/>
    </source>
</evidence>
<comment type="subcellular location">
    <subcellularLocation>
        <location evidence="2">Cytoplasmic vesicle</location>
    </subcellularLocation>
    <subcellularLocation>
        <location evidence="1">Rough endoplasmic reticulum</location>
    </subcellularLocation>
    <subcellularLocation>
        <location evidence="11">Synapse</location>
    </subcellularLocation>
</comment>
<evidence type="ECO:0000256" key="7">
    <source>
        <dbReference type="ARBA" id="ARBA00023157"/>
    </source>
</evidence>
<dbReference type="GO" id="GO:0046928">
    <property type="term" value="P:regulation of neurotransmitter secretion"/>
    <property type="evidence" value="ECO:0007669"/>
    <property type="project" value="TreeGrafter"/>
</dbReference>
<evidence type="ECO:0000256" key="12">
    <source>
        <dbReference type="ARBA" id="ARBA00034336"/>
    </source>
</evidence>
<evidence type="ECO:0000313" key="21">
    <source>
        <dbReference type="Proteomes" id="UP000008225"/>
    </source>
</evidence>
<dbReference type="InParanoid" id="F6RSD2"/>
<proteinExistence type="inferred from homology"/>
<evidence type="ECO:0000313" key="20">
    <source>
        <dbReference type="Ensembl" id="ENSCJAP00000000774.1"/>
    </source>
</evidence>
<dbReference type="HOGENOM" id="CLU_149027_1_0_1"/>
<evidence type="ECO:0000256" key="9">
    <source>
        <dbReference type="ARBA" id="ARBA00023320"/>
    </source>
</evidence>
<dbReference type="GO" id="GO:0031772">
    <property type="term" value="F:type 2 orexin receptor binding"/>
    <property type="evidence" value="ECO:0007669"/>
    <property type="project" value="TreeGrafter"/>
</dbReference>
<dbReference type="GO" id="GO:0120162">
    <property type="term" value="P:positive regulation of cold-induced thermogenesis"/>
    <property type="evidence" value="ECO:0007669"/>
    <property type="project" value="Ensembl"/>
</dbReference>
<evidence type="ECO:0000256" key="4">
    <source>
        <dbReference type="ARBA" id="ARBA00022815"/>
    </source>
</evidence>
<evidence type="ECO:0000256" key="15">
    <source>
        <dbReference type="ARBA" id="ARBA00034367"/>
    </source>
</evidence>
<dbReference type="PANTHER" id="PTHR15173:SF2">
    <property type="entry name" value="HYPOCRETIN NEUROPEPTIDE PRECURSOR"/>
    <property type="match status" value="1"/>
</dbReference>
<dbReference type="STRING" id="9483.ENSCJAP00000000774"/>
<dbReference type="GO" id="GO:0005791">
    <property type="term" value="C:rough endoplasmic reticulum"/>
    <property type="evidence" value="ECO:0007669"/>
    <property type="project" value="UniProtKB-SubCell"/>
</dbReference>
<accession>F6RSD2</accession>
<comment type="function">
    <text evidence="18">Binds to orexin receptor HCRTR2/OX2R only. Stimulates food intake. Modulates pituitary luteinizing hormone secretion in an ovarian steroid-dependent manner.</text>
</comment>
<reference evidence="20" key="2">
    <citation type="submission" date="2025-08" db="UniProtKB">
        <authorList>
            <consortium name="Ensembl"/>
        </authorList>
    </citation>
    <scope>IDENTIFICATION</scope>
</reference>
<evidence type="ECO:0000256" key="3">
    <source>
        <dbReference type="ARBA" id="ARBA00009198"/>
    </source>
</evidence>
<organism evidence="20 21">
    <name type="scientific">Callithrix jacchus</name>
    <name type="common">White-tufted-ear marmoset</name>
    <name type="synonym">Simia Jacchus</name>
    <dbReference type="NCBI Taxonomy" id="9483"/>
    <lineage>
        <taxon>Eukaryota</taxon>
        <taxon>Metazoa</taxon>
        <taxon>Chordata</taxon>
        <taxon>Craniata</taxon>
        <taxon>Vertebrata</taxon>
        <taxon>Euteleostomi</taxon>
        <taxon>Mammalia</taxon>
        <taxon>Eutheria</taxon>
        <taxon>Euarchontoglires</taxon>
        <taxon>Primates</taxon>
        <taxon>Haplorrhini</taxon>
        <taxon>Platyrrhini</taxon>
        <taxon>Cebidae</taxon>
        <taxon>Callitrichinae</taxon>
        <taxon>Callithrix</taxon>
        <taxon>Callithrix</taxon>
    </lineage>
</organism>
<keyword evidence="21" id="KW-1185">Reference proteome</keyword>
<dbReference type="GO" id="GO:0042755">
    <property type="term" value="P:eating behavior"/>
    <property type="evidence" value="ECO:0007669"/>
    <property type="project" value="TreeGrafter"/>
</dbReference>
<keyword evidence="4" id="KW-0027">Amidation</keyword>
<dbReference type="PRINTS" id="PR01091">
    <property type="entry name" value="OREXINPP"/>
</dbReference>
<dbReference type="InterPro" id="IPR001704">
    <property type="entry name" value="Orexin"/>
</dbReference>
<dbReference type="GO" id="GO:0048471">
    <property type="term" value="C:perinuclear region of cytoplasm"/>
    <property type="evidence" value="ECO:0007669"/>
    <property type="project" value="Ensembl"/>
</dbReference>
<evidence type="ECO:0000256" key="19">
    <source>
        <dbReference type="SAM" id="SignalP"/>
    </source>
</evidence>
<evidence type="ECO:0000256" key="13">
    <source>
        <dbReference type="ARBA" id="ARBA00034351"/>
    </source>
</evidence>
<comment type="function">
    <text evidence="17">Binds to orexin receptors HCRTR1/OX1R and HCRTR2/OX2R with a high affinity. Stimulates food intake. Modulates pituitary luteinizing hormone secretion in an ovarian steroid-dependent manner.</text>
</comment>
<evidence type="ECO:0000256" key="18">
    <source>
        <dbReference type="ARBA" id="ARBA00046224"/>
    </source>
</evidence>
<dbReference type="GO" id="GO:0051971">
    <property type="term" value="P:positive regulation of transmission of nerve impulse"/>
    <property type="evidence" value="ECO:0007669"/>
    <property type="project" value="TreeGrafter"/>
</dbReference>
<dbReference type="Ensembl" id="ENSCJAT00000000827.3">
    <property type="protein sequence ID" value="ENSCJAP00000000774.1"/>
    <property type="gene ID" value="ENSCJAG00000000458.4"/>
</dbReference>
<dbReference type="GO" id="GO:0045202">
    <property type="term" value="C:synapse"/>
    <property type="evidence" value="ECO:0007669"/>
    <property type="project" value="UniProtKB-SubCell"/>
</dbReference>
<evidence type="ECO:0000256" key="6">
    <source>
        <dbReference type="ARBA" id="ARBA00023018"/>
    </source>
</evidence>
<evidence type="ECO:0000256" key="14">
    <source>
        <dbReference type="ARBA" id="ARBA00034354"/>
    </source>
</evidence>
<evidence type="ECO:0000256" key="1">
    <source>
        <dbReference type="ARBA" id="ARBA00004427"/>
    </source>
</evidence>
<dbReference type="GO" id="GO:0031410">
    <property type="term" value="C:cytoplasmic vesicle"/>
    <property type="evidence" value="ECO:0007669"/>
    <property type="project" value="UniProtKB-SubCell"/>
</dbReference>
<comment type="similarity">
    <text evidence="3">Belongs to the orexin family.</text>
</comment>
<protein>
    <recommendedName>
        <fullName evidence="12">Hypocretin neuropeptide precursor</fullName>
    </recommendedName>
    <alternativeName>
        <fullName evidence="16">Hypocretin</fullName>
    </alternativeName>
    <alternativeName>
        <fullName evidence="13">Orexin precursor</fullName>
    </alternativeName>
    <alternativeName>
        <fullName evidence="15">Prepro-orexin</fullName>
    </alternativeName>
    <alternativeName>
        <fullName evidence="14">Preprohypocretin</fullName>
    </alternativeName>
</protein>
<dbReference type="GO" id="GO:0042594">
    <property type="term" value="P:response to starvation"/>
    <property type="evidence" value="ECO:0007669"/>
    <property type="project" value="TreeGrafter"/>
</dbReference>
<evidence type="ECO:0000256" key="11">
    <source>
        <dbReference type="ARBA" id="ARBA00034103"/>
    </source>
</evidence>
<feature type="chain" id="PRO_5003345801" description="Hypocretin neuropeptide precursor" evidence="19">
    <location>
        <begin position="32"/>
        <end position="130"/>
    </location>
</feature>
<reference evidence="20" key="3">
    <citation type="submission" date="2025-09" db="UniProtKB">
        <authorList>
            <consortium name="Ensembl"/>
        </authorList>
    </citation>
    <scope>IDENTIFICATION</scope>
</reference>
<sequence length="130" mass="13847">MKLPSTKVSWASVSLLLLLLLPTALLSPGVAARLLPDCCRQKTCPCRRYELLHRGGNHAGGLLVLGKRRAGPPNLQGQLQHLLQASGKHATGILTLGRRAGAEPAPRPCPRRRYPAAAAVSVAPRGQSRI</sequence>
<evidence type="ECO:0000256" key="5">
    <source>
        <dbReference type="ARBA" id="ARBA00022824"/>
    </source>
</evidence>
<dbReference type="PANTHER" id="PTHR15173">
    <property type="entry name" value="OREXIN"/>
    <property type="match status" value="1"/>
</dbReference>
<dbReference type="AlphaFoldDB" id="F6RSD2"/>
<dbReference type="GO" id="GO:0001659">
    <property type="term" value="P:temperature homeostasis"/>
    <property type="evidence" value="ECO:0007669"/>
    <property type="project" value="TreeGrafter"/>
</dbReference>
<evidence type="ECO:0000256" key="17">
    <source>
        <dbReference type="ARBA" id="ARBA00045659"/>
    </source>
</evidence>
<keyword evidence="7" id="KW-1015">Disulfide bond</keyword>
<keyword evidence="6" id="KW-0770">Synapse</keyword>
<evidence type="ECO:0000256" key="8">
    <source>
        <dbReference type="ARBA" id="ARBA00023283"/>
    </source>
</evidence>
<feature type="signal peptide" evidence="19">
    <location>
        <begin position="1"/>
        <end position="31"/>
    </location>
</feature>
<reference evidence="20" key="1">
    <citation type="submission" date="2009-03" db="EMBL/GenBank/DDBJ databases">
        <authorList>
            <person name="Warren W."/>
            <person name="Ye L."/>
            <person name="Minx P."/>
            <person name="Worley K."/>
            <person name="Gibbs R."/>
            <person name="Wilson R.K."/>
        </authorList>
    </citation>
    <scope>NUCLEOTIDE SEQUENCE [LARGE SCALE GENOMIC DNA]</scope>
</reference>
<keyword evidence="10" id="KW-0968">Cytoplasmic vesicle</keyword>
<evidence type="ECO:0000256" key="16">
    <source>
        <dbReference type="ARBA" id="ARBA00034371"/>
    </source>
</evidence>
<gene>
    <name evidence="20" type="primary">HCRT</name>
</gene>
<dbReference type="GO" id="GO:0030431">
    <property type="term" value="P:sleep"/>
    <property type="evidence" value="ECO:0007669"/>
    <property type="project" value="TreeGrafter"/>
</dbReference>
<dbReference type="GO" id="GO:0005184">
    <property type="term" value="F:neuropeptide hormone activity"/>
    <property type="evidence" value="ECO:0007669"/>
    <property type="project" value="TreeGrafter"/>
</dbReference>
<dbReference type="Pfam" id="PF02072">
    <property type="entry name" value="Orexin"/>
    <property type="match status" value="1"/>
</dbReference>
<keyword evidence="5" id="KW-0256">Endoplasmic reticulum</keyword>
<dbReference type="GeneTree" id="ENSGT00390000014272"/>
<dbReference type="Proteomes" id="UP000008225">
    <property type="component" value="Chromosome 5"/>
</dbReference>
<evidence type="ECO:0000256" key="2">
    <source>
        <dbReference type="ARBA" id="ARBA00004541"/>
    </source>
</evidence>
<name>F6RSD2_CALJA</name>
<keyword evidence="9" id="KW-0527">Neuropeptide</keyword>